<dbReference type="InterPro" id="IPR023582">
    <property type="entry name" value="Impact"/>
</dbReference>
<dbReference type="SUPFAM" id="SSF54211">
    <property type="entry name" value="Ribosomal protein S5 domain 2-like"/>
    <property type="match status" value="1"/>
</dbReference>
<dbReference type="Proteomes" id="UP000230790">
    <property type="component" value="Unassembled WGS sequence"/>
</dbReference>
<dbReference type="EMBL" id="PGTN01000009">
    <property type="protein sequence ID" value="PJF48657.1"/>
    <property type="molecule type" value="Genomic_DNA"/>
</dbReference>
<feature type="domain" description="Impact N-terminal" evidence="2">
    <location>
        <begin position="20"/>
        <end position="125"/>
    </location>
</feature>
<dbReference type="InterPro" id="IPR036956">
    <property type="entry name" value="Impact_N_sf"/>
</dbReference>
<dbReference type="PANTHER" id="PTHR16301">
    <property type="entry name" value="IMPACT-RELATED"/>
    <property type="match status" value="1"/>
</dbReference>
<dbReference type="Gene3D" id="3.30.230.30">
    <property type="entry name" value="Impact, N-terminal domain"/>
    <property type="match status" value="1"/>
</dbReference>
<gene>
    <name evidence="4" type="ORF">CUN48_02505</name>
</gene>
<evidence type="ECO:0000259" key="3">
    <source>
        <dbReference type="Pfam" id="PF09186"/>
    </source>
</evidence>
<protein>
    <submittedName>
        <fullName evidence="4">YigZ family protein</fullName>
    </submittedName>
</protein>
<evidence type="ECO:0000313" key="5">
    <source>
        <dbReference type="Proteomes" id="UP000230790"/>
    </source>
</evidence>
<dbReference type="Gene3D" id="3.30.70.240">
    <property type="match status" value="1"/>
</dbReference>
<proteinExistence type="inferred from homology"/>
<evidence type="ECO:0000256" key="1">
    <source>
        <dbReference type="ARBA" id="ARBA00007665"/>
    </source>
</evidence>
<name>A0A2M8QFS2_9CHLR</name>
<dbReference type="InterPro" id="IPR020568">
    <property type="entry name" value="Ribosomal_Su5_D2-typ_SF"/>
</dbReference>
<dbReference type="GO" id="GO:0005737">
    <property type="term" value="C:cytoplasm"/>
    <property type="evidence" value="ECO:0007669"/>
    <property type="project" value="TreeGrafter"/>
</dbReference>
<dbReference type="PROSITE" id="PS00910">
    <property type="entry name" value="UPF0029"/>
    <property type="match status" value="1"/>
</dbReference>
<dbReference type="GO" id="GO:0006446">
    <property type="term" value="P:regulation of translational initiation"/>
    <property type="evidence" value="ECO:0007669"/>
    <property type="project" value="TreeGrafter"/>
</dbReference>
<organism evidence="4 5">
    <name type="scientific">Candidatus Thermofonsia Clade 3 bacterium</name>
    <dbReference type="NCBI Taxonomy" id="2364212"/>
    <lineage>
        <taxon>Bacteria</taxon>
        <taxon>Bacillati</taxon>
        <taxon>Chloroflexota</taxon>
        <taxon>Candidatus Thermofontia</taxon>
        <taxon>Candidatus Thermofonsia Clade 3</taxon>
    </lineage>
</organism>
<comment type="similarity">
    <text evidence="1">Belongs to the IMPACT family.</text>
</comment>
<dbReference type="InterPro" id="IPR035647">
    <property type="entry name" value="EFG_III/V"/>
</dbReference>
<dbReference type="InterPro" id="IPR020569">
    <property type="entry name" value="UPF0029_Impact_CS"/>
</dbReference>
<reference evidence="4 5" key="1">
    <citation type="submission" date="2017-11" db="EMBL/GenBank/DDBJ databases">
        <title>Evolution of Phototrophy in the Chloroflexi Phylum Driven by Horizontal Gene Transfer.</title>
        <authorList>
            <person name="Ward L.M."/>
            <person name="Hemp J."/>
            <person name="Shih P.M."/>
            <person name="Mcglynn S.E."/>
            <person name="Fischer W."/>
        </authorList>
    </citation>
    <scope>NUCLEOTIDE SEQUENCE [LARGE SCALE GENOMIC DNA]</scope>
    <source>
        <strain evidence="4">JP3_7</strain>
    </source>
</reference>
<dbReference type="InterPro" id="IPR001498">
    <property type="entry name" value="Impact_N"/>
</dbReference>
<sequence length="204" mass="21618">MSARYPIPAAETRVETRVLNSRFICTVAEARTVAEALAFIRRVKTELSDANSHAYAYRIGFGASVMDGCNDGGEPGGTAGRPMLAVLQGSGLGDVVAVVSRYFGGTKLGTGGLVRAFGGALQAALDALPRAERVERRQCLLEVPYPLYERVKRLIAARDDVLPEDETFGACVLLTMSVAEESIADLRRALSDLSAGALTLVIAA</sequence>
<evidence type="ECO:0000313" key="4">
    <source>
        <dbReference type="EMBL" id="PJF48657.1"/>
    </source>
</evidence>
<comment type="caution">
    <text evidence="4">The sequence shown here is derived from an EMBL/GenBank/DDBJ whole genome shotgun (WGS) entry which is preliminary data.</text>
</comment>
<dbReference type="PANTHER" id="PTHR16301:SF20">
    <property type="entry name" value="IMPACT FAMILY MEMBER YIGZ"/>
    <property type="match status" value="1"/>
</dbReference>
<dbReference type="AlphaFoldDB" id="A0A2M8QFS2"/>
<dbReference type="InterPro" id="IPR015269">
    <property type="entry name" value="UPF0029_Impact_C"/>
</dbReference>
<dbReference type="SUPFAM" id="SSF54980">
    <property type="entry name" value="EF-G C-terminal domain-like"/>
    <property type="match status" value="1"/>
</dbReference>
<evidence type="ECO:0000259" key="2">
    <source>
        <dbReference type="Pfam" id="PF01205"/>
    </source>
</evidence>
<feature type="domain" description="UPF0029" evidence="3">
    <location>
        <begin position="141"/>
        <end position="196"/>
    </location>
</feature>
<accession>A0A2M8QFS2</accession>
<dbReference type="Pfam" id="PF01205">
    <property type="entry name" value="Impact_N"/>
    <property type="match status" value="1"/>
</dbReference>
<dbReference type="Pfam" id="PF09186">
    <property type="entry name" value="DUF1949"/>
    <property type="match status" value="1"/>
</dbReference>